<dbReference type="Gene3D" id="3.80.10.10">
    <property type="entry name" value="Ribonuclease Inhibitor"/>
    <property type="match status" value="1"/>
</dbReference>
<evidence type="ECO:0000256" key="1">
    <source>
        <dbReference type="ARBA" id="ARBA00022737"/>
    </source>
</evidence>
<dbReference type="STRING" id="409849.ENSPMGP00000009734"/>
<name>A0A3B3ZZA2_9GOBI</name>
<feature type="compositionally biased region" description="Basic and acidic residues" evidence="2">
    <location>
        <begin position="271"/>
        <end position="287"/>
    </location>
</feature>
<dbReference type="Ensembl" id="ENSPMGT00000010380.1">
    <property type="protein sequence ID" value="ENSPMGP00000009734.1"/>
    <property type="gene ID" value="ENSPMGG00000008054.1"/>
</dbReference>
<reference evidence="3" key="1">
    <citation type="submission" date="2025-08" db="UniProtKB">
        <authorList>
            <consortium name="Ensembl"/>
        </authorList>
    </citation>
    <scope>IDENTIFICATION</scope>
</reference>
<feature type="region of interest" description="Disordered" evidence="2">
    <location>
        <begin position="255"/>
        <end position="287"/>
    </location>
</feature>
<dbReference type="Proteomes" id="UP000261520">
    <property type="component" value="Unplaced"/>
</dbReference>
<dbReference type="PANTHER" id="PTHR24111">
    <property type="entry name" value="LEUCINE-RICH REPEAT-CONTAINING PROTEIN 34"/>
    <property type="match status" value="1"/>
</dbReference>
<keyword evidence="4" id="KW-1185">Reference proteome</keyword>
<keyword evidence="1" id="KW-0677">Repeat</keyword>
<proteinExistence type="predicted"/>
<protein>
    <submittedName>
        <fullName evidence="3">Uncharacterized protein</fullName>
    </submittedName>
</protein>
<evidence type="ECO:0000313" key="3">
    <source>
        <dbReference type="Ensembl" id="ENSPMGP00000009734.1"/>
    </source>
</evidence>
<dbReference type="InterPro" id="IPR052201">
    <property type="entry name" value="LRR-containing_regulator"/>
</dbReference>
<organism evidence="3 4">
    <name type="scientific">Periophthalmus magnuspinnatus</name>
    <dbReference type="NCBI Taxonomy" id="409849"/>
    <lineage>
        <taxon>Eukaryota</taxon>
        <taxon>Metazoa</taxon>
        <taxon>Chordata</taxon>
        <taxon>Craniata</taxon>
        <taxon>Vertebrata</taxon>
        <taxon>Euteleostomi</taxon>
        <taxon>Actinopterygii</taxon>
        <taxon>Neopterygii</taxon>
        <taxon>Teleostei</taxon>
        <taxon>Neoteleostei</taxon>
        <taxon>Acanthomorphata</taxon>
        <taxon>Gobiaria</taxon>
        <taxon>Gobiiformes</taxon>
        <taxon>Gobioidei</taxon>
        <taxon>Gobiidae</taxon>
        <taxon>Oxudercinae</taxon>
        <taxon>Periophthalmus</taxon>
    </lineage>
</organism>
<dbReference type="AlphaFoldDB" id="A0A3B3ZZA2"/>
<accession>A0A3B3ZZA2</accession>
<dbReference type="PANTHER" id="PTHR24111:SF3">
    <property type="entry name" value="LEUCINE-RICH REPEAT-CONTAINING PROTEIN 73"/>
    <property type="match status" value="1"/>
</dbReference>
<dbReference type="InterPro" id="IPR032675">
    <property type="entry name" value="LRR_dom_sf"/>
</dbReference>
<sequence length="287" mass="31407">MVPVCFQFCGEHVSPEVVQLVCAGLDRAQLVSLRGCLVSDPDFGRICESVGQSKTLVQLNLSLGVVSSPDRTKYLARALLQNRSLQTLFLHGTPLFVPESLVLTQSLALHPALLSLDLGDCSLSDQVLDQVCGLLPPDGAKPGLQELTLSSNPGISVRGWTRLCVALAHSSQLRVLRLDYNPLGDRITEMLAVAVASSRTLEMLDLEGTGLSNHTGQVFLDLLLYYPVSLRVLVLAENQISPEVQTQIQDLLSETKDKPIGDQRLQQQPITKEREWLPHSKSEPDIN</sequence>
<reference evidence="3" key="2">
    <citation type="submission" date="2025-09" db="UniProtKB">
        <authorList>
            <consortium name="Ensembl"/>
        </authorList>
    </citation>
    <scope>IDENTIFICATION</scope>
</reference>
<evidence type="ECO:0000313" key="4">
    <source>
        <dbReference type="Proteomes" id="UP000261520"/>
    </source>
</evidence>
<evidence type="ECO:0000256" key="2">
    <source>
        <dbReference type="SAM" id="MobiDB-lite"/>
    </source>
</evidence>
<dbReference type="SMART" id="SM00368">
    <property type="entry name" value="LRR_RI"/>
    <property type="match status" value="5"/>
</dbReference>
<dbReference type="SUPFAM" id="SSF52047">
    <property type="entry name" value="RNI-like"/>
    <property type="match status" value="1"/>
</dbReference>